<name>A0A9D3UCU5_9ROSI</name>
<feature type="transmembrane region" description="Helical" evidence="2">
    <location>
        <begin position="715"/>
        <end position="741"/>
    </location>
</feature>
<dbReference type="AlphaFoldDB" id="A0A9D3UCU5"/>
<feature type="transmembrane region" description="Helical" evidence="2">
    <location>
        <begin position="747"/>
        <end position="768"/>
    </location>
</feature>
<evidence type="ECO:0000313" key="4">
    <source>
        <dbReference type="Proteomes" id="UP000828251"/>
    </source>
</evidence>
<keyword evidence="2" id="KW-0472">Membrane</keyword>
<dbReference type="Proteomes" id="UP000828251">
    <property type="component" value="Unassembled WGS sequence"/>
</dbReference>
<evidence type="ECO:0000256" key="2">
    <source>
        <dbReference type="SAM" id="Phobius"/>
    </source>
</evidence>
<accession>A0A9D3UCU5</accession>
<gene>
    <name evidence="3" type="ORF">J1N35_040044</name>
</gene>
<feature type="compositionally biased region" description="Basic and acidic residues" evidence="1">
    <location>
        <begin position="557"/>
        <end position="570"/>
    </location>
</feature>
<feature type="compositionally biased region" description="Basic and acidic residues" evidence="1">
    <location>
        <begin position="597"/>
        <end position="606"/>
    </location>
</feature>
<comment type="caution">
    <text evidence="3">The sequence shown here is derived from an EMBL/GenBank/DDBJ whole genome shotgun (WGS) entry which is preliminary data.</text>
</comment>
<proteinExistence type="predicted"/>
<evidence type="ECO:0000256" key="1">
    <source>
        <dbReference type="SAM" id="MobiDB-lite"/>
    </source>
</evidence>
<feature type="region of interest" description="Disordered" evidence="1">
    <location>
        <begin position="588"/>
        <end position="607"/>
    </location>
</feature>
<keyword evidence="2" id="KW-0812">Transmembrane</keyword>
<feature type="region of interest" description="Disordered" evidence="1">
    <location>
        <begin position="424"/>
        <end position="458"/>
    </location>
</feature>
<dbReference type="OrthoDB" id="1296610at2759"/>
<feature type="compositionally biased region" description="Polar residues" evidence="1">
    <location>
        <begin position="434"/>
        <end position="453"/>
    </location>
</feature>
<keyword evidence="2" id="KW-1133">Transmembrane helix</keyword>
<feature type="compositionally biased region" description="Basic and acidic residues" evidence="1">
    <location>
        <begin position="537"/>
        <end position="548"/>
    </location>
</feature>
<protein>
    <submittedName>
        <fullName evidence="3">Uncharacterized protein</fullName>
    </submittedName>
</protein>
<sequence length="775" mass="87276">MELKDLQSDLEALRELYGLIRYGDVTSNVILGERSKLLLKDLLDGATKRVLETHIKIIAEAEHDICGNTSSSESGKWLVESQPCVSSNILNATPDVIHDLVKESKHPAFSSSKDEDYRNQLTTHEVISQQSRFTLDKSENRKKNCEFNKKSSMKQHSTAKILSKEAKQQGWQCDPLGHFYQAIGDDKNLSERNETNMKLLKSNETMRQSSICGLRGIESVASSSNSVAFGDNLADLYEKGGEAVNNFSKDIDNVVKHIESHISALRLLSKLADATKAPMPTSVYPMVQAKEHLVKKNELSHDVDPFSDRDNLQLIGLVSQRNGKKNDSNGICHVLGQSTNDLLDEITSKRRRIQHKEMGQTCKHIVRSDSRVNKKTCNWDVSDMLEADGYKQKENTGCYVHGLRIPTKQDDITKRSPMPVKIPFPISIDRGKESSPTISKLRSSLPYQSTESKALSHKKSLAHEILPEQEKGGMGILRNKILLHQQEPEESSTSGGGSSSSSDSEAYSLLSEDSSASISSRFDHGAREESSSSISSDYRDASESDRLHPPRTHKLIHPTDSEPEKAEGQRVGRLRKITNKLGLIFHHHHHHHHHRYDHHDSGDHAHGAHTKSLWTPLHKIFHPRNRNEVDEGKLRKAKASNVPVKHQVGHFHALVDGLMRHLQHSKKSKASKGGMGWLGKNQHKENRKVKQLHWWQMFQRQGGVKLPNRRRVKVCVLWLYFVGLLCVVFGAGLWGVMFYAFSFGDALWLFVCQMLCLYRCSIGAGFCFTTCKSDN</sequence>
<organism evidence="3 4">
    <name type="scientific">Gossypium stocksii</name>
    <dbReference type="NCBI Taxonomy" id="47602"/>
    <lineage>
        <taxon>Eukaryota</taxon>
        <taxon>Viridiplantae</taxon>
        <taxon>Streptophyta</taxon>
        <taxon>Embryophyta</taxon>
        <taxon>Tracheophyta</taxon>
        <taxon>Spermatophyta</taxon>
        <taxon>Magnoliopsida</taxon>
        <taxon>eudicotyledons</taxon>
        <taxon>Gunneridae</taxon>
        <taxon>Pentapetalae</taxon>
        <taxon>rosids</taxon>
        <taxon>malvids</taxon>
        <taxon>Malvales</taxon>
        <taxon>Malvaceae</taxon>
        <taxon>Malvoideae</taxon>
        <taxon>Gossypium</taxon>
    </lineage>
</organism>
<feature type="region of interest" description="Disordered" evidence="1">
    <location>
        <begin position="486"/>
        <end position="570"/>
    </location>
</feature>
<evidence type="ECO:0000313" key="3">
    <source>
        <dbReference type="EMBL" id="KAH1038301.1"/>
    </source>
</evidence>
<reference evidence="3 4" key="1">
    <citation type="journal article" date="2021" name="Plant Biotechnol. J.">
        <title>Multi-omics assisted identification of the key and species-specific regulatory components of drought-tolerant mechanisms in Gossypium stocksii.</title>
        <authorList>
            <person name="Yu D."/>
            <person name="Ke L."/>
            <person name="Zhang D."/>
            <person name="Wu Y."/>
            <person name="Sun Y."/>
            <person name="Mei J."/>
            <person name="Sun J."/>
            <person name="Sun Y."/>
        </authorList>
    </citation>
    <scope>NUCLEOTIDE SEQUENCE [LARGE SCALE GENOMIC DNA]</scope>
    <source>
        <strain evidence="4">cv. E1</strain>
        <tissue evidence="3">Leaf</tissue>
    </source>
</reference>
<dbReference type="EMBL" id="JAIQCV010000012">
    <property type="protein sequence ID" value="KAH1038301.1"/>
    <property type="molecule type" value="Genomic_DNA"/>
</dbReference>
<feature type="compositionally biased region" description="Low complexity" evidence="1">
    <location>
        <begin position="499"/>
        <end position="520"/>
    </location>
</feature>
<keyword evidence="4" id="KW-1185">Reference proteome</keyword>
<feature type="compositionally biased region" description="Basic and acidic residues" evidence="1">
    <location>
        <begin position="521"/>
        <end position="530"/>
    </location>
</feature>